<dbReference type="Gene3D" id="3.40.50.2000">
    <property type="entry name" value="Glycogen Phosphorylase B"/>
    <property type="match status" value="2"/>
</dbReference>
<gene>
    <name evidence="1" type="ORF">GCM10009777_15580</name>
</gene>
<proteinExistence type="predicted"/>
<evidence type="ECO:0000313" key="2">
    <source>
        <dbReference type="Proteomes" id="UP001500326"/>
    </source>
</evidence>
<sequence length="338" mass="37941">MITVMQSTSAPDGTTKYVDQLLHEQPSDLRFLFFSWDAALKADYDVFHVHWPDALLTGSSAPRRWLNRIRFARLLRRLKAHGIPIVRTLHNVHPHEGASAIDRRLLQRLDAQTAFFVRINRVTELPAGRPGATILHGHYVDRFGAHPRAEMLSSRVLNFGLMRRYKGVDRLIDVFEEWNDSAASLRLVGRVVEADLGRTILEAVDRDPRITAILRFVDDDELVQEVTAAEIVVLPYSEMHNSGTLLVTLSLGRPALVPRSEVNEAIAQEVGPGWVLQYDGSLELEHIQAALLAARARSAGAPDLAERDWKRVTDAYSDVFRDVVSADRRLADSAHRAG</sequence>
<reference evidence="1 2" key="1">
    <citation type="journal article" date="2019" name="Int. J. Syst. Evol. Microbiol.">
        <title>The Global Catalogue of Microorganisms (GCM) 10K type strain sequencing project: providing services to taxonomists for standard genome sequencing and annotation.</title>
        <authorList>
            <consortium name="The Broad Institute Genomics Platform"/>
            <consortium name="The Broad Institute Genome Sequencing Center for Infectious Disease"/>
            <person name="Wu L."/>
            <person name="Ma J."/>
        </authorList>
    </citation>
    <scope>NUCLEOTIDE SEQUENCE [LARGE SCALE GENOMIC DNA]</scope>
    <source>
        <strain evidence="1 2">JCM 14902</strain>
    </source>
</reference>
<name>A0ABN2SBC2_9MICO</name>
<dbReference type="EMBL" id="BAAAOH010000001">
    <property type="protein sequence ID" value="GAA1982686.1"/>
    <property type="molecule type" value="Genomic_DNA"/>
</dbReference>
<evidence type="ECO:0000313" key="1">
    <source>
        <dbReference type="EMBL" id="GAA1982686.1"/>
    </source>
</evidence>
<protein>
    <submittedName>
        <fullName evidence="1">GDP-mannose--glycolipid 4-beta-D-mannosyltransferase</fullName>
    </submittedName>
</protein>
<dbReference type="RefSeq" id="WP_344060141.1">
    <property type="nucleotide sequence ID" value="NZ_BAAAOH010000001.1"/>
</dbReference>
<dbReference type="Proteomes" id="UP001500326">
    <property type="component" value="Unassembled WGS sequence"/>
</dbReference>
<dbReference type="SUPFAM" id="SSF53756">
    <property type="entry name" value="UDP-Glycosyltransferase/glycogen phosphorylase"/>
    <property type="match status" value="1"/>
</dbReference>
<keyword evidence="2" id="KW-1185">Reference proteome</keyword>
<accession>A0ABN2SBC2</accession>
<comment type="caution">
    <text evidence="1">The sequence shown here is derived from an EMBL/GenBank/DDBJ whole genome shotgun (WGS) entry which is preliminary data.</text>
</comment>
<organism evidence="1 2">
    <name type="scientific">Microbacterium pumilum</name>
    <dbReference type="NCBI Taxonomy" id="344165"/>
    <lineage>
        <taxon>Bacteria</taxon>
        <taxon>Bacillati</taxon>
        <taxon>Actinomycetota</taxon>
        <taxon>Actinomycetes</taxon>
        <taxon>Micrococcales</taxon>
        <taxon>Microbacteriaceae</taxon>
        <taxon>Microbacterium</taxon>
    </lineage>
</organism>